<protein>
    <submittedName>
        <fullName evidence="3">Dehydratase CTB10</fullName>
    </submittedName>
</protein>
<name>A0A9Q8PEK4_PASFU</name>
<evidence type="ECO:0000256" key="1">
    <source>
        <dbReference type="ARBA" id="ARBA00005986"/>
    </source>
</evidence>
<reference evidence="3" key="1">
    <citation type="submission" date="2021-12" db="EMBL/GenBank/DDBJ databases">
        <authorList>
            <person name="Zaccaron A."/>
            <person name="Stergiopoulos I."/>
        </authorList>
    </citation>
    <scope>NUCLEOTIDE SEQUENCE</scope>
    <source>
        <strain evidence="3">Race5_Kim</strain>
    </source>
</reference>
<comment type="similarity">
    <text evidence="1">Belongs to the tpcK family.</text>
</comment>
<dbReference type="AlphaFoldDB" id="A0A9Q8PEK4"/>
<evidence type="ECO:0000313" key="3">
    <source>
        <dbReference type="EMBL" id="UJO21030.1"/>
    </source>
</evidence>
<evidence type="ECO:0000259" key="2">
    <source>
        <dbReference type="Pfam" id="PF07110"/>
    </source>
</evidence>
<dbReference type="Proteomes" id="UP000756132">
    <property type="component" value="Chromosome 8"/>
</dbReference>
<dbReference type="Pfam" id="PF07110">
    <property type="entry name" value="EthD"/>
    <property type="match status" value="1"/>
</dbReference>
<accession>A0A9Q8PEK4</accession>
<dbReference type="InterPro" id="IPR009799">
    <property type="entry name" value="EthD_dom"/>
</dbReference>
<dbReference type="EMBL" id="CP090170">
    <property type="protein sequence ID" value="UJO21030.1"/>
    <property type="molecule type" value="Genomic_DNA"/>
</dbReference>
<reference evidence="3" key="2">
    <citation type="journal article" date="2022" name="Microb. Genom.">
        <title>A chromosome-scale genome assembly of the tomato pathogen Cladosporium fulvum reveals a compartmentalized genome architecture and the presence of a dispensable chromosome.</title>
        <authorList>
            <person name="Zaccaron A.Z."/>
            <person name="Chen L.H."/>
            <person name="Samaras A."/>
            <person name="Stergiopoulos I."/>
        </authorList>
    </citation>
    <scope>NUCLEOTIDE SEQUENCE</scope>
    <source>
        <strain evidence="3">Race5_Kim</strain>
    </source>
</reference>
<dbReference type="RefSeq" id="XP_047765396.1">
    <property type="nucleotide sequence ID" value="XM_047910552.1"/>
</dbReference>
<dbReference type="GeneID" id="71991282"/>
<evidence type="ECO:0000313" key="4">
    <source>
        <dbReference type="Proteomes" id="UP000756132"/>
    </source>
</evidence>
<sequence length="173" mass="19526">MTKTNQGRLLAYNIYITRKASMDQESHHRHLTEVNTPIIKPLLEKYGAVSYSVVSIKALETLGCPQADDWTRFIMTQQSIVTWMSCLVGGTQSSNEFSADCVVIAGMPVEKRPDVLLPYDTVVSIVVPNVDCINRMRSDPDFLSKYMPDHDNFADLSRSRTSLGWVEAFSFQE</sequence>
<keyword evidence="4" id="KW-1185">Reference proteome</keyword>
<organism evidence="3 4">
    <name type="scientific">Passalora fulva</name>
    <name type="common">Tomato leaf mold</name>
    <name type="synonym">Cladosporium fulvum</name>
    <dbReference type="NCBI Taxonomy" id="5499"/>
    <lineage>
        <taxon>Eukaryota</taxon>
        <taxon>Fungi</taxon>
        <taxon>Dikarya</taxon>
        <taxon>Ascomycota</taxon>
        <taxon>Pezizomycotina</taxon>
        <taxon>Dothideomycetes</taxon>
        <taxon>Dothideomycetidae</taxon>
        <taxon>Mycosphaerellales</taxon>
        <taxon>Mycosphaerellaceae</taxon>
        <taxon>Fulvia</taxon>
    </lineage>
</organism>
<gene>
    <name evidence="3" type="ORF">CLAFUR5_11404</name>
</gene>
<dbReference type="GO" id="GO:0016491">
    <property type="term" value="F:oxidoreductase activity"/>
    <property type="evidence" value="ECO:0007669"/>
    <property type="project" value="InterPro"/>
</dbReference>
<proteinExistence type="inferred from homology"/>
<feature type="domain" description="EthD" evidence="2">
    <location>
        <begin position="116"/>
        <end position="157"/>
    </location>
</feature>
<dbReference type="KEGG" id="ffu:CLAFUR5_11404"/>
<dbReference type="OrthoDB" id="3183782at2759"/>